<sequence>MSAILARVARAIRPSVNRYPVSFRIVANKNNNVWVNLKSTIRFLSSVKTTPAVKNTSKSASLSKKTNKTKKRARRVGRPAKSENVRAKKAIMRSYSLLKAPNPKPIGPYAAFTKEFHIKISDMIKEKKLRGSEILPMVAQAWGQLTDAQKEEYREKAKKESAAKKKAYELWYLSTDQELIQLENRRRKAKNAKSTDGDKKKVELLKNPLLPKRPPTVFALFYAEMHNQLVDKTKTGKEQIIAVHEGWKNLPESEKQIYKDRFKENMKEYHEKVAAIKAEME</sequence>
<dbReference type="Pfam" id="PF00505">
    <property type="entry name" value="HMG_box"/>
    <property type="match status" value="1"/>
</dbReference>
<organism evidence="5 6">
    <name type="scientific">Zancudomyces culisetae</name>
    <name type="common">Gut fungus</name>
    <name type="synonym">Smittium culisetae</name>
    <dbReference type="NCBI Taxonomy" id="1213189"/>
    <lineage>
        <taxon>Eukaryota</taxon>
        <taxon>Fungi</taxon>
        <taxon>Fungi incertae sedis</taxon>
        <taxon>Zoopagomycota</taxon>
        <taxon>Kickxellomycotina</taxon>
        <taxon>Harpellomycetes</taxon>
        <taxon>Harpellales</taxon>
        <taxon>Legeriomycetaceae</taxon>
        <taxon>Zancudomyces</taxon>
    </lineage>
</organism>
<feature type="compositionally biased region" description="Basic residues" evidence="3">
    <location>
        <begin position="65"/>
        <end position="78"/>
    </location>
</feature>
<feature type="domain" description="HMG box" evidence="4">
    <location>
        <begin position="102"/>
        <end position="172"/>
    </location>
</feature>
<protein>
    <submittedName>
        <fullName evidence="5">Transcription factor A, mitochondrial</fullName>
    </submittedName>
</protein>
<feature type="region of interest" description="Disordered" evidence="3">
    <location>
        <begin position="54"/>
        <end position="85"/>
    </location>
</feature>
<dbReference type="InterPro" id="IPR009071">
    <property type="entry name" value="HMG_box_dom"/>
</dbReference>
<dbReference type="InterPro" id="IPR036910">
    <property type="entry name" value="HMG_box_dom_sf"/>
</dbReference>
<reference evidence="6" key="1">
    <citation type="submission" date="2017-01" db="EMBL/GenBank/DDBJ databases">
        <authorList>
            <person name="Wang Y."/>
            <person name="White M."/>
            <person name="Kvist S."/>
            <person name="Moncalvo J.-M."/>
        </authorList>
    </citation>
    <scope>NUCLEOTIDE SEQUENCE [LARGE SCALE GENOMIC DNA]</scope>
    <source>
        <strain evidence="6">COL-18-3</strain>
    </source>
</reference>
<keyword evidence="6" id="KW-1185">Reference proteome</keyword>
<dbReference type="Proteomes" id="UP000188320">
    <property type="component" value="Unassembled WGS sequence"/>
</dbReference>
<dbReference type="Gene3D" id="1.10.30.10">
    <property type="entry name" value="High mobility group box domain"/>
    <property type="match status" value="2"/>
</dbReference>
<dbReference type="SUPFAM" id="SSF47095">
    <property type="entry name" value="HMG-box"/>
    <property type="match status" value="2"/>
</dbReference>
<dbReference type="GO" id="GO:0005634">
    <property type="term" value="C:nucleus"/>
    <property type="evidence" value="ECO:0007669"/>
    <property type="project" value="UniProtKB-UniRule"/>
</dbReference>
<dbReference type="PANTHER" id="PTHR48112">
    <property type="entry name" value="HIGH MOBILITY GROUP PROTEIN DSP1"/>
    <property type="match status" value="1"/>
</dbReference>
<dbReference type="OrthoDB" id="5550281at2759"/>
<gene>
    <name evidence="5" type="ORF">AX774_g982</name>
</gene>
<keyword evidence="2" id="KW-0539">Nucleus</keyword>
<evidence type="ECO:0000313" key="6">
    <source>
        <dbReference type="Proteomes" id="UP000188320"/>
    </source>
</evidence>
<evidence type="ECO:0000256" key="1">
    <source>
        <dbReference type="ARBA" id="ARBA00023125"/>
    </source>
</evidence>
<accession>A0A1R1PX46</accession>
<feature type="compositionally biased region" description="Low complexity" evidence="3">
    <location>
        <begin position="54"/>
        <end position="64"/>
    </location>
</feature>
<evidence type="ECO:0000259" key="4">
    <source>
        <dbReference type="PROSITE" id="PS50118"/>
    </source>
</evidence>
<dbReference type="GO" id="GO:0003677">
    <property type="term" value="F:DNA binding"/>
    <property type="evidence" value="ECO:0007669"/>
    <property type="project" value="UniProtKB-UniRule"/>
</dbReference>
<comment type="caution">
    <text evidence="5">The sequence shown here is derived from an EMBL/GenBank/DDBJ whole genome shotgun (WGS) entry which is preliminary data.</text>
</comment>
<name>A0A1R1PX46_ZANCU</name>
<feature type="domain" description="HMG box" evidence="4">
    <location>
        <begin position="211"/>
        <end position="277"/>
    </location>
</feature>
<feature type="DNA-binding region" description="HMG box" evidence="2">
    <location>
        <begin position="102"/>
        <end position="172"/>
    </location>
</feature>
<evidence type="ECO:0000256" key="3">
    <source>
        <dbReference type="SAM" id="MobiDB-lite"/>
    </source>
</evidence>
<dbReference type="PROSITE" id="PS50118">
    <property type="entry name" value="HMG_BOX_2"/>
    <property type="match status" value="2"/>
</dbReference>
<dbReference type="InterPro" id="IPR050342">
    <property type="entry name" value="HMGB"/>
</dbReference>
<keyword evidence="1 2" id="KW-0238">DNA-binding</keyword>
<feature type="DNA-binding region" description="HMG box" evidence="2">
    <location>
        <begin position="211"/>
        <end position="277"/>
    </location>
</feature>
<dbReference type="AlphaFoldDB" id="A0A1R1PX46"/>
<evidence type="ECO:0000313" key="5">
    <source>
        <dbReference type="EMBL" id="OMH85492.1"/>
    </source>
</evidence>
<proteinExistence type="predicted"/>
<dbReference type="EMBL" id="LSSK01000076">
    <property type="protein sequence ID" value="OMH85492.1"/>
    <property type="molecule type" value="Genomic_DNA"/>
</dbReference>
<evidence type="ECO:0000256" key="2">
    <source>
        <dbReference type="PROSITE-ProRule" id="PRU00267"/>
    </source>
</evidence>
<dbReference type="SMART" id="SM00398">
    <property type="entry name" value="HMG"/>
    <property type="match status" value="2"/>
</dbReference>